<organism evidence="7 8">
    <name type="scientific">Planosporangium mesophilum</name>
    <dbReference type="NCBI Taxonomy" id="689768"/>
    <lineage>
        <taxon>Bacteria</taxon>
        <taxon>Bacillati</taxon>
        <taxon>Actinomycetota</taxon>
        <taxon>Actinomycetes</taxon>
        <taxon>Micromonosporales</taxon>
        <taxon>Micromonosporaceae</taxon>
        <taxon>Planosporangium</taxon>
    </lineage>
</organism>
<keyword evidence="8" id="KW-1185">Reference proteome</keyword>
<dbReference type="PANTHER" id="PTHR40079:SF4">
    <property type="entry name" value="GH26 DOMAIN-CONTAINING PROTEIN-RELATED"/>
    <property type="match status" value="1"/>
</dbReference>
<evidence type="ECO:0000256" key="5">
    <source>
        <dbReference type="SAM" id="MobiDB-lite"/>
    </source>
</evidence>
<dbReference type="PROSITE" id="PS51764">
    <property type="entry name" value="GH26"/>
    <property type="match status" value="1"/>
</dbReference>
<dbReference type="InterPro" id="IPR000805">
    <property type="entry name" value="Glyco_hydro_26"/>
</dbReference>
<comment type="caution">
    <text evidence="7">The sequence shown here is derived from an EMBL/GenBank/DDBJ whole genome shotgun (WGS) entry which is preliminary data.</text>
</comment>
<feature type="domain" description="GH26" evidence="6">
    <location>
        <begin position="50"/>
        <end position="335"/>
    </location>
</feature>
<feature type="active site" description="Proton donor" evidence="4">
    <location>
        <position position="173"/>
    </location>
</feature>
<reference evidence="7" key="1">
    <citation type="submission" date="2021-01" db="EMBL/GenBank/DDBJ databases">
        <title>Whole genome shotgun sequence of Planosporangium mesophilum NBRC 109066.</title>
        <authorList>
            <person name="Komaki H."/>
            <person name="Tamura T."/>
        </authorList>
    </citation>
    <scope>NUCLEOTIDE SEQUENCE</scope>
    <source>
        <strain evidence="7">NBRC 109066</strain>
    </source>
</reference>
<keyword evidence="2 4" id="KW-0378">Hydrolase</keyword>
<dbReference type="AlphaFoldDB" id="A0A8J3TCF3"/>
<feature type="region of interest" description="Disordered" evidence="5">
    <location>
        <begin position="31"/>
        <end position="57"/>
    </location>
</feature>
<dbReference type="SUPFAM" id="SSF51445">
    <property type="entry name" value="(Trans)glycosidases"/>
    <property type="match status" value="1"/>
</dbReference>
<gene>
    <name evidence="7" type="ORF">Pme01_37550</name>
</gene>
<protein>
    <recommendedName>
        <fullName evidence="6">GH26 domain-containing protein</fullName>
    </recommendedName>
</protein>
<keyword evidence="3 4" id="KW-0326">Glycosidase</keyword>
<dbReference type="Gene3D" id="3.20.20.80">
    <property type="entry name" value="Glycosidases"/>
    <property type="match status" value="1"/>
</dbReference>
<dbReference type="EMBL" id="BOON01000034">
    <property type="protein sequence ID" value="GII24158.1"/>
    <property type="molecule type" value="Genomic_DNA"/>
</dbReference>
<dbReference type="Proteomes" id="UP000599074">
    <property type="component" value="Unassembled WGS sequence"/>
</dbReference>
<evidence type="ECO:0000256" key="1">
    <source>
        <dbReference type="ARBA" id="ARBA00007754"/>
    </source>
</evidence>
<dbReference type="PANTHER" id="PTHR40079">
    <property type="entry name" value="MANNAN ENDO-1,4-BETA-MANNOSIDASE E-RELATED"/>
    <property type="match status" value="1"/>
</dbReference>
<dbReference type="InterPro" id="IPR017853">
    <property type="entry name" value="GH"/>
</dbReference>
<evidence type="ECO:0000259" key="6">
    <source>
        <dbReference type="PROSITE" id="PS51764"/>
    </source>
</evidence>
<evidence type="ECO:0000256" key="3">
    <source>
        <dbReference type="ARBA" id="ARBA00023295"/>
    </source>
</evidence>
<comment type="similarity">
    <text evidence="1 4">Belongs to the glycosyl hydrolase 26 family.</text>
</comment>
<evidence type="ECO:0000256" key="4">
    <source>
        <dbReference type="PROSITE-ProRule" id="PRU01100"/>
    </source>
</evidence>
<dbReference type="GO" id="GO:0016985">
    <property type="term" value="F:mannan endo-1,4-beta-mannosidase activity"/>
    <property type="evidence" value="ECO:0007669"/>
    <property type="project" value="InterPro"/>
</dbReference>
<evidence type="ECO:0000313" key="7">
    <source>
        <dbReference type="EMBL" id="GII24158.1"/>
    </source>
</evidence>
<name>A0A8J3TCF3_9ACTN</name>
<proteinExistence type="inferred from homology"/>
<dbReference type="InterPro" id="IPR022790">
    <property type="entry name" value="GH26_dom"/>
</dbReference>
<dbReference type="RefSeq" id="WP_239088315.1">
    <property type="nucleotide sequence ID" value="NZ_BOON01000034.1"/>
</dbReference>
<evidence type="ECO:0000256" key="2">
    <source>
        <dbReference type="ARBA" id="ARBA00022801"/>
    </source>
</evidence>
<dbReference type="GO" id="GO:0006080">
    <property type="term" value="P:substituted mannan metabolic process"/>
    <property type="evidence" value="ECO:0007669"/>
    <property type="project" value="InterPro"/>
</dbReference>
<sequence length="349" mass="38235">MTLRRFGVVGWTLVLAFTALMVLTTCGRPTPQQPVPPAPPPLPDSPTGSPAAIATATGPFESGPVTAPASGAYLGAWVRPAQLTQPERVAAVSTLERQLGRKLDIVNTYRRFDQDLLTSSDLTFTERGSTMMISWAGGDTRAITAGQYDQVIRTGARAVKAYGKPLLLRFRWEMDRPNMAAAMWSPADYIAAWKHVRSIFTAEGAANVSWVWCPTNEGFVGGYAQPFYPGDDQVDWVCVDVYAGTRFAPLGELLTPFLRWSAQHPTKPIMIGEFGVARAWGPAQRAAWLRDAAEVFKANPQIRAALYFESDPDNGNGTPTNEFRVSDDPPALAAFTELAREPYFNPPRR</sequence>
<accession>A0A8J3TCF3</accession>
<evidence type="ECO:0000313" key="8">
    <source>
        <dbReference type="Proteomes" id="UP000599074"/>
    </source>
</evidence>
<feature type="compositionally biased region" description="Pro residues" evidence="5">
    <location>
        <begin position="31"/>
        <end position="44"/>
    </location>
</feature>
<feature type="active site" description="Nucleophile" evidence="4">
    <location>
        <position position="273"/>
    </location>
</feature>